<name>A0A9P8AZD4_9AGAR</name>
<dbReference type="AlphaFoldDB" id="A0A9P8AZD4"/>
<organism evidence="2 3">
    <name type="scientific">Guyanagaster necrorhizus</name>
    <dbReference type="NCBI Taxonomy" id="856835"/>
    <lineage>
        <taxon>Eukaryota</taxon>
        <taxon>Fungi</taxon>
        <taxon>Dikarya</taxon>
        <taxon>Basidiomycota</taxon>
        <taxon>Agaricomycotina</taxon>
        <taxon>Agaricomycetes</taxon>
        <taxon>Agaricomycetidae</taxon>
        <taxon>Agaricales</taxon>
        <taxon>Marasmiineae</taxon>
        <taxon>Physalacriaceae</taxon>
        <taxon>Guyanagaster</taxon>
    </lineage>
</organism>
<dbReference type="OrthoDB" id="3365698at2759"/>
<accession>A0A9P8AZD4</accession>
<evidence type="ECO:0000256" key="1">
    <source>
        <dbReference type="SAM" id="MobiDB-lite"/>
    </source>
</evidence>
<evidence type="ECO:0000313" key="2">
    <source>
        <dbReference type="EMBL" id="KAG7451852.1"/>
    </source>
</evidence>
<gene>
    <name evidence="2" type="ORF">BT62DRAFT_915664</name>
</gene>
<sequence>MPKSKKPRPTCARRIPQKHDLYPHLSSTNDQPLDSEVDEIRLVIEDTKLRLEEQQKAPQLDVAQTRQESKELRAIIRTCMKIIHPIRCLPFEIIGEILLHTLSGPDHWNNYPEVHDYHHGPWAYSRVCRRWRAVAISLPRLWSELLVPSNCGSYWLHVKNPIGRLQLWLRRSGSCPLRILYSASGKCRPKEHDTITSLLFEQSDRWEVFRWIGCSDPERFERLSEVVGRVPLLRHLDLQYTIADNPQELETAASYTGFTALQPRLVRFHAERFLVDPFELLRLAPNLWEVALVLNRAHGDIPRKWFPPSRLTHSSIRRLVVNHPYMIALPNLILPQLKCLGLRSFTLDDMHLVAGLIHQSRCPLTNFFVQGQYRFHSSLVQVLQATPALELLTLAGDDSMPLYQYQEGILEQLTIQEGFPVLLPALKVFSCDVKGVDPEALVAMLESRCEEGHLQKVKLWCAQTPVKKWVGARFLRRVTDLRKKDVEVVVEDIPWSNFSQKMEDLVES</sequence>
<reference evidence="2" key="1">
    <citation type="submission" date="2020-11" db="EMBL/GenBank/DDBJ databases">
        <title>Adaptations for nitrogen fixation in a non-lichenized fungal sporocarp promotes dispersal by wood-feeding termites.</title>
        <authorList>
            <consortium name="DOE Joint Genome Institute"/>
            <person name="Koch R.A."/>
            <person name="Yoon G."/>
            <person name="Arayal U."/>
            <person name="Lail K."/>
            <person name="Amirebrahimi M."/>
            <person name="Labutti K."/>
            <person name="Lipzen A."/>
            <person name="Riley R."/>
            <person name="Barry K."/>
            <person name="Henrissat B."/>
            <person name="Grigoriev I.V."/>
            <person name="Herr J.R."/>
            <person name="Aime M.C."/>
        </authorList>
    </citation>
    <scope>NUCLEOTIDE SEQUENCE</scope>
    <source>
        <strain evidence="2">MCA 3950</strain>
    </source>
</reference>
<proteinExistence type="predicted"/>
<dbReference type="GeneID" id="66106254"/>
<comment type="caution">
    <text evidence="2">The sequence shown here is derived from an EMBL/GenBank/DDBJ whole genome shotgun (WGS) entry which is preliminary data.</text>
</comment>
<evidence type="ECO:0000313" key="3">
    <source>
        <dbReference type="Proteomes" id="UP000812287"/>
    </source>
</evidence>
<keyword evidence="3" id="KW-1185">Reference proteome</keyword>
<dbReference type="EMBL" id="MU250524">
    <property type="protein sequence ID" value="KAG7451852.1"/>
    <property type="molecule type" value="Genomic_DNA"/>
</dbReference>
<feature type="region of interest" description="Disordered" evidence="1">
    <location>
        <begin position="1"/>
        <end position="32"/>
    </location>
</feature>
<evidence type="ECO:0008006" key="4">
    <source>
        <dbReference type="Google" id="ProtNLM"/>
    </source>
</evidence>
<dbReference type="RefSeq" id="XP_043045352.1">
    <property type="nucleotide sequence ID" value="XM_043183957.1"/>
</dbReference>
<dbReference type="Proteomes" id="UP000812287">
    <property type="component" value="Unassembled WGS sequence"/>
</dbReference>
<protein>
    <recommendedName>
        <fullName evidence="4">F-box domain-containing protein</fullName>
    </recommendedName>
</protein>